<comment type="caution">
    <text evidence="1">The sequence shown here is derived from an EMBL/GenBank/DDBJ whole genome shotgun (WGS) entry which is preliminary data.</text>
</comment>
<dbReference type="InterPro" id="IPR024072">
    <property type="entry name" value="DHFR-like_dom_sf"/>
</dbReference>
<accession>A0A7K3WG07</accession>
<protein>
    <recommendedName>
        <fullName evidence="3">Dihydrofolate reductase</fullName>
    </recommendedName>
</protein>
<keyword evidence="2" id="KW-1185">Reference proteome</keyword>
<proteinExistence type="predicted"/>
<organism evidence="1 2">
    <name type="scientific">Goekera deserti</name>
    <dbReference type="NCBI Taxonomy" id="2497753"/>
    <lineage>
        <taxon>Bacteria</taxon>
        <taxon>Bacillati</taxon>
        <taxon>Actinomycetota</taxon>
        <taxon>Actinomycetes</taxon>
        <taxon>Geodermatophilales</taxon>
        <taxon>Geodermatophilaceae</taxon>
        <taxon>Goekera</taxon>
    </lineage>
</organism>
<name>A0A7K3WG07_9ACTN</name>
<dbReference type="Gene3D" id="3.40.430.10">
    <property type="entry name" value="Dihydrofolate Reductase, subunit A"/>
    <property type="match status" value="1"/>
</dbReference>
<dbReference type="EMBL" id="JAAGWK010000022">
    <property type="protein sequence ID" value="NEL55364.1"/>
    <property type="molecule type" value="Genomic_DNA"/>
</dbReference>
<evidence type="ECO:0000313" key="2">
    <source>
        <dbReference type="Proteomes" id="UP000470470"/>
    </source>
</evidence>
<gene>
    <name evidence="1" type="ORF">G1H19_15340</name>
</gene>
<evidence type="ECO:0008006" key="3">
    <source>
        <dbReference type="Google" id="ProtNLM"/>
    </source>
</evidence>
<dbReference type="RefSeq" id="WP_162392374.1">
    <property type="nucleotide sequence ID" value="NZ_JAABOZ010000001.1"/>
</dbReference>
<dbReference type="Proteomes" id="UP000470470">
    <property type="component" value="Unassembled WGS sequence"/>
</dbReference>
<reference evidence="1 2" key="1">
    <citation type="submission" date="2020-02" db="EMBL/GenBank/DDBJ databases">
        <title>The whole genome sequence of CPCC 205119.</title>
        <authorList>
            <person name="Jiang Z."/>
        </authorList>
    </citation>
    <scope>NUCLEOTIDE SEQUENCE [LARGE SCALE GENOMIC DNA]</scope>
    <source>
        <strain evidence="1 2">CPCC 205119</strain>
    </source>
</reference>
<dbReference type="AlphaFoldDB" id="A0A7K3WG07"/>
<sequence>MPVRLFVLPVLLGDGTRLFSHPGGQQVQLERTRLTELTHSTAMWFRVVR</sequence>
<evidence type="ECO:0000313" key="1">
    <source>
        <dbReference type="EMBL" id="NEL55364.1"/>
    </source>
</evidence>